<evidence type="ECO:0008006" key="4">
    <source>
        <dbReference type="Google" id="ProtNLM"/>
    </source>
</evidence>
<feature type="chain" id="PRO_5042044726" description="Surface layer protein A domain-containing protein" evidence="1">
    <location>
        <begin position="24"/>
        <end position="129"/>
    </location>
</feature>
<feature type="signal peptide" evidence="1">
    <location>
        <begin position="1"/>
        <end position="23"/>
    </location>
</feature>
<dbReference type="EMBL" id="JAENIG010000003">
    <property type="protein sequence ID" value="MBK1854600.1"/>
    <property type="molecule type" value="Genomic_DNA"/>
</dbReference>
<keyword evidence="3" id="KW-1185">Reference proteome</keyword>
<dbReference type="RefSeq" id="WP_309489206.1">
    <property type="nucleotide sequence ID" value="NZ_JAENIG010000003.1"/>
</dbReference>
<dbReference type="AlphaFoldDB" id="A0AAE2SAN6"/>
<name>A0AAE2SAN6_9BACT</name>
<proteinExistence type="predicted"/>
<gene>
    <name evidence="2" type="ORF">JIN83_06490</name>
</gene>
<protein>
    <recommendedName>
        <fullName evidence="4">Surface layer protein A domain-containing protein</fullName>
    </recommendedName>
</protein>
<evidence type="ECO:0000313" key="3">
    <source>
        <dbReference type="Proteomes" id="UP000634206"/>
    </source>
</evidence>
<comment type="caution">
    <text evidence="2">The sequence shown here is derived from an EMBL/GenBank/DDBJ whole genome shotgun (WGS) entry which is preliminary data.</text>
</comment>
<evidence type="ECO:0000256" key="1">
    <source>
        <dbReference type="SAM" id="SignalP"/>
    </source>
</evidence>
<dbReference type="Proteomes" id="UP000634206">
    <property type="component" value="Unassembled WGS sequence"/>
</dbReference>
<evidence type="ECO:0000313" key="2">
    <source>
        <dbReference type="EMBL" id="MBK1854600.1"/>
    </source>
</evidence>
<keyword evidence="1" id="KW-0732">Signal</keyword>
<organism evidence="2 3">
    <name type="scientific">Oceaniferula flava</name>
    <dbReference type="NCBI Taxonomy" id="2800421"/>
    <lineage>
        <taxon>Bacteria</taxon>
        <taxon>Pseudomonadati</taxon>
        <taxon>Verrucomicrobiota</taxon>
        <taxon>Verrucomicrobiia</taxon>
        <taxon>Verrucomicrobiales</taxon>
        <taxon>Verrucomicrobiaceae</taxon>
        <taxon>Oceaniferula</taxon>
    </lineage>
</organism>
<accession>A0AAE2SAN6</accession>
<sequence length="129" mass="14708">MKTNKVLILSSVILSLGAVSAQAKAPKQSKHSPGKSVSKQTTRYYEAVKHGKTTYYFSGENCYVKKGASYVKVKAPKNIKRHYRYNEQVVKSLPRGSRRVTYRGQTCYVHNGIYYRQSGSSWISFRVNF</sequence>
<reference evidence="2" key="1">
    <citation type="submission" date="2021-01" db="EMBL/GenBank/DDBJ databases">
        <title>Modified the classification status of verrucomicrobia.</title>
        <authorList>
            <person name="Feng X."/>
        </authorList>
    </citation>
    <scope>NUCLEOTIDE SEQUENCE</scope>
    <source>
        <strain evidence="2">5K15</strain>
    </source>
</reference>